<protein>
    <submittedName>
        <fullName evidence="1">Uncharacterized protein</fullName>
    </submittedName>
</protein>
<name>A0ACB7UUW8_DIOAL</name>
<accession>A0ACB7UUW8</accession>
<proteinExistence type="predicted"/>
<keyword evidence="2" id="KW-1185">Reference proteome</keyword>
<sequence>MTVSAPKKQEANDAQEGVIEMNGDFGQVVAFNRPKLPPVLGPLVLLSVLEMGSTAEDES</sequence>
<comment type="caution">
    <text evidence="1">The sequence shown here is derived from an EMBL/GenBank/DDBJ whole genome shotgun (WGS) entry which is preliminary data.</text>
</comment>
<evidence type="ECO:0000313" key="2">
    <source>
        <dbReference type="Proteomes" id="UP000827976"/>
    </source>
</evidence>
<gene>
    <name evidence="1" type="ORF">IHE45_14G120200</name>
</gene>
<organism evidence="1 2">
    <name type="scientific">Dioscorea alata</name>
    <name type="common">Purple yam</name>
    <dbReference type="NCBI Taxonomy" id="55571"/>
    <lineage>
        <taxon>Eukaryota</taxon>
        <taxon>Viridiplantae</taxon>
        <taxon>Streptophyta</taxon>
        <taxon>Embryophyta</taxon>
        <taxon>Tracheophyta</taxon>
        <taxon>Spermatophyta</taxon>
        <taxon>Magnoliopsida</taxon>
        <taxon>Liliopsida</taxon>
        <taxon>Dioscoreales</taxon>
        <taxon>Dioscoreaceae</taxon>
        <taxon>Dioscorea</taxon>
    </lineage>
</organism>
<evidence type="ECO:0000313" key="1">
    <source>
        <dbReference type="EMBL" id="KAH7664437.1"/>
    </source>
</evidence>
<dbReference type="Proteomes" id="UP000827976">
    <property type="component" value="Chromosome 14"/>
</dbReference>
<reference evidence="2" key="1">
    <citation type="journal article" date="2022" name="Nat. Commun.">
        <title>Chromosome evolution and the genetic basis of agronomically important traits in greater yam.</title>
        <authorList>
            <person name="Bredeson J.V."/>
            <person name="Lyons J.B."/>
            <person name="Oniyinde I.O."/>
            <person name="Okereke N.R."/>
            <person name="Kolade O."/>
            <person name="Nnabue I."/>
            <person name="Nwadili C.O."/>
            <person name="Hribova E."/>
            <person name="Parker M."/>
            <person name="Nwogha J."/>
            <person name="Shu S."/>
            <person name="Carlson J."/>
            <person name="Kariba R."/>
            <person name="Muthemba S."/>
            <person name="Knop K."/>
            <person name="Barton G.J."/>
            <person name="Sherwood A.V."/>
            <person name="Lopez-Montes A."/>
            <person name="Asiedu R."/>
            <person name="Jamnadass R."/>
            <person name="Muchugi A."/>
            <person name="Goodstein D."/>
            <person name="Egesi C.N."/>
            <person name="Featherston J."/>
            <person name="Asfaw A."/>
            <person name="Simpson G.G."/>
            <person name="Dolezel J."/>
            <person name="Hendre P.S."/>
            <person name="Van Deynze A."/>
            <person name="Kumar P.L."/>
            <person name="Obidiegwu J.E."/>
            <person name="Bhattacharjee R."/>
            <person name="Rokhsar D.S."/>
        </authorList>
    </citation>
    <scope>NUCLEOTIDE SEQUENCE [LARGE SCALE GENOMIC DNA]</scope>
    <source>
        <strain evidence="2">cv. TDa95/00328</strain>
    </source>
</reference>
<dbReference type="EMBL" id="CM037024">
    <property type="protein sequence ID" value="KAH7664437.1"/>
    <property type="molecule type" value="Genomic_DNA"/>
</dbReference>